<dbReference type="Pfam" id="PF10116">
    <property type="entry name" value="Host_attach"/>
    <property type="match status" value="1"/>
</dbReference>
<dbReference type="RefSeq" id="WP_168106810.1">
    <property type="nucleotide sequence ID" value="NZ_VTOX01000002.1"/>
</dbReference>
<reference evidence="2 3" key="1">
    <citation type="journal article" date="2020" name="Nature">
        <title>Bacterial chemolithoautotrophy via manganese oxidation.</title>
        <authorList>
            <person name="Yu H."/>
            <person name="Leadbetter J.R."/>
        </authorList>
    </citation>
    <scope>NUCLEOTIDE SEQUENCE [LARGE SCALE GENOMIC DNA]</scope>
    <source>
        <strain evidence="2 3">RBP-1</strain>
    </source>
</reference>
<evidence type="ECO:0000313" key="2">
    <source>
        <dbReference type="EMBL" id="NKE65716.1"/>
    </source>
</evidence>
<evidence type="ECO:0000313" key="3">
    <source>
        <dbReference type="Proteomes" id="UP000521868"/>
    </source>
</evidence>
<dbReference type="EMBL" id="VTOX01000002">
    <property type="protein sequence ID" value="NKE65716.1"/>
    <property type="molecule type" value="Genomic_DNA"/>
</dbReference>
<sequence length="146" mass="16464">MKPDWILIANATRARLLEQETKDKVKELKSFEHPQSRSRASELGTDRPGYQRTDRSFGAASFQPRTDPRHKEHVLFARELAQYLEREAQLGTCGSISLLVSSPFLGELKAELGEATRRLLGVTRNVDLTMVGKAELARRVAQEMAQ</sequence>
<dbReference type="AlphaFoldDB" id="A0A7X6DEK3"/>
<proteinExistence type="predicted"/>
<name>A0A7X6DEK3_9BURK</name>
<dbReference type="InterPro" id="IPR019291">
    <property type="entry name" value="Host_attachment_protein"/>
</dbReference>
<feature type="region of interest" description="Disordered" evidence="1">
    <location>
        <begin position="26"/>
        <end position="66"/>
    </location>
</feature>
<dbReference type="Proteomes" id="UP000521868">
    <property type="component" value="Unassembled WGS sequence"/>
</dbReference>
<protein>
    <submittedName>
        <fullName evidence="2">Host attachment protein</fullName>
    </submittedName>
</protein>
<keyword evidence="3" id="KW-1185">Reference proteome</keyword>
<evidence type="ECO:0000256" key="1">
    <source>
        <dbReference type="SAM" id="MobiDB-lite"/>
    </source>
</evidence>
<comment type="caution">
    <text evidence="2">The sequence shown here is derived from an EMBL/GenBank/DDBJ whole genome shotgun (WGS) entry which is preliminary data.</text>
</comment>
<feature type="compositionally biased region" description="Basic and acidic residues" evidence="1">
    <location>
        <begin position="26"/>
        <end position="35"/>
    </location>
</feature>
<organism evidence="2 3">
    <name type="scientific">Ramlibacter lithotrophicus</name>
    <dbReference type="NCBI Taxonomy" id="2606681"/>
    <lineage>
        <taxon>Bacteria</taxon>
        <taxon>Pseudomonadati</taxon>
        <taxon>Pseudomonadota</taxon>
        <taxon>Betaproteobacteria</taxon>
        <taxon>Burkholderiales</taxon>
        <taxon>Comamonadaceae</taxon>
        <taxon>Ramlibacter</taxon>
    </lineage>
</organism>
<gene>
    <name evidence="2" type="ORF">RAMLITH_07760</name>
</gene>
<accession>A0A7X6DEK3</accession>